<proteinExistence type="predicted"/>
<comment type="caution">
    <text evidence="1">The sequence shown here is derived from an EMBL/GenBank/DDBJ whole genome shotgun (WGS) entry which is preliminary data.</text>
</comment>
<dbReference type="AlphaFoldDB" id="A0A9N9NM04"/>
<evidence type="ECO:0000313" key="2">
    <source>
        <dbReference type="Proteomes" id="UP000789570"/>
    </source>
</evidence>
<dbReference type="EMBL" id="CAJVPQ010015612">
    <property type="protein sequence ID" value="CAG8743171.1"/>
    <property type="molecule type" value="Genomic_DNA"/>
</dbReference>
<gene>
    <name evidence="1" type="ORF">FCALED_LOCUS15770</name>
</gene>
<evidence type="ECO:0000313" key="1">
    <source>
        <dbReference type="EMBL" id="CAG8743171.1"/>
    </source>
</evidence>
<feature type="non-terminal residue" evidence="1">
    <location>
        <position position="102"/>
    </location>
</feature>
<reference evidence="1" key="1">
    <citation type="submission" date="2021-06" db="EMBL/GenBank/DDBJ databases">
        <authorList>
            <person name="Kallberg Y."/>
            <person name="Tangrot J."/>
            <person name="Rosling A."/>
        </authorList>
    </citation>
    <scope>NUCLEOTIDE SEQUENCE</scope>
    <source>
        <strain evidence="1">UK204</strain>
    </source>
</reference>
<feature type="non-terminal residue" evidence="1">
    <location>
        <position position="1"/>
    </location>
</feature>
<organism evidence="1 2">
    <name type="scientific">Funneliformis caledonium</name>
    <dbReference type="NCBI Taxonomy" id="1117310"/>
    <lineage>
        <taxon>Eukaryota</taxon>
        <taxon>Fungi</taxon>
        <taxon>Fungi incertae sedis</taxon>
        <taxon>Mucoromycota</taxon>
        <taxon>Glomeromycotina</taxon>
        <taxon>Glomeromycetes</taxon>
        <taxon>Glomerales</taxon>
        <taxon>Glomeraceae</taxon>
        <taxon>Funneliformis</taxon>
    </lineage>
</organism>
<sequence length="102" mass="11735">EIRNPAFNNALSPDIVGETTFELFNFTQQNLNRPIDIFEIMQRTTIEVLGNLAFGYQFVLEIQNSSKLNEFNDIIKAKRNEIENKKVSNDVNSENGRIDLLT</sequence>
<protein>
    <submittedName>
        <fullName evidence="1">11438_t:CDS:1</fullName>
    </submittedName>
</protein>
<dbReference type="OrthoDB" id="1470350at2759"/>
<name>A0A9N9NM04_9GLOM</name>
<accession>A0A9N9NM04</accession>
<dbReference type="Proteomes" id="UP000789570">
    <property type="component" value="Unassembled WGS sequence"/>
</dbReference>
<keyword evidence="2" id="KW-1185">Reference proteome</keyword>